<accession>A0A0S4TEV6</accession>
<dbReference type="GO" id="GO:0004823">
    <property type="term" value="F:leucine-tRNA ligase activity"/>
    <property type="evidence" value="ECO:0007669"/>
    <property type="project" value="UniProtKB-EC"/>
</dbReference>
<dbReference type="NCBIfam" id="TIGR00395">
    <property type="entry name" value="leuS_arch"/>
    <property type="match status" value="1"/>
</dbReference>
<feature type="domain" description="Aminoacyl-tRNA synthetase class Ia" evidence="10">
    <location>
        <begin position="28"/>
        <end position="106"/>
    </location>
</feature>
<reference evidence="13 14" key="3">
    <citation type="submission" date="2017-10" db="EMBL/GenBank/DDBJ databases">
        <title>Consistent, comparative and evidence-based genome annotation and re-annotation for the closely-related species, Cryptosporidium parvum, C. hominis and C. tyzzeri.</title>
        <authorList>
            <person name="Baptista R.P."/>
            <person name="Li Y."/>
            <person name="Sateriale A."/>
            <person name="Striepen B."/>
            <person name="Kissinger J.C."/>
        </authorList>
    </citation>
    <scope>NUCLEOTIDE SEQUENCE [LARGE SCALE GENOMIC DNA]</scope>
    <source>
        <strain evidence="13">30976</strain>
    </source>
</reference>
<dbReference type="SUPFAM" id="SSF50677">
    <property type="entry name" value="ValRS/IleRS/LeuRS editing domain"/>
    <property type="match status" value="1"/>
</dbReference>
<sequence>MSTKANDSGNTGGSRQRRDKLLSVQHQVQKLWEESQIYEADVDPSREKYMITFPYPYMNGRLHLGHAFTLTKADFQARFQRMNNKNVLFPFGFHCTGMPICASADKLKMELNSPKLAETDDDKEQETSQVQLKSKVAAKTGGAKTQSEILKAMGIPEEEISKFTDPIYWTEYFPPLTKKDLKNFGTAVDWRRSFITTDINPYYDAFVKWQFRTLKFKKDKIRYGLRPAVFSRIENQPCADHDRSSGEGVGPQEYTLIKLKALSLPEDIEELVGGRDVFLVCATLRPETMYGQTNCWILPTGEYDLILAFDSPICKSSETTDGVLRKVYDSKEEALADCNTVFICSKKSAYNMAYQGIVPLVSEKSIPTGKSVNSLPEVISFSKISGEKLIGTPLMPPNAYYSKIYTLPMFSISMDKGTGVVSSVPSDSPDDYAAWNDIKSKVGIREKYNIQEDWLLDLVPIIDTPELGTLAGEAVYLKYKIQSQNDSAKLKQAKEEVYKKGFYDGVMISGDFKGMKVSEIKDQAKQKLIDDKNALVYLEPENTVISRTGESCIIALCKQWYIEYGGEKWRKDVYDWVNDEKSFETFYPQVRTSFLEVINWLREWACSRSYGLGTYLPWDTENNQKVLIESLSDSTIYMAYYTICHFFHSDFEGRSKGLMDIPIEYVNDDLFNYVFCLTDEPSEDLIKNIGRGQLDRMRNEFSYFYPLDCRVSGKDLIFNHLTMCLYNHAAIWEDRKDLWPRSFYCNGHVMIDSMKMSKSTGNWITLEDGINEYSADACRIALADAGDTIDDANFCRDIANSAIMRLYSIIQSAQFYVENKDKLRCGSQEMSNSELQTFLKENPNALNALNQADQIFTSEVIRLANEAYNSYRNFAYRDALKYALFEFQLRRDQYRLLCDSNDLFLNTNVLKLFIETQIKILTPIAPHTCEYIWRDILGNEGFIVNMKWPDFNDDSIKEFRFSPNHSKMLNLIIKSIEDFRKSMDKWSSAKKGGSASTGGGKQKASSAIIYVSNEYQDWQIEGLNQVQKIINEEGGVLPKDYVSKLRKTPVIEQMDKNMLKNVLSFISLKASEFKENDSAFSTCLPFDEFELFSTQSYFISKSLGLESVKVKHTKQDCSEISADKLSQIIPSRPMITFF</sequence>
<dbReference type="Proteomes" id="UP001429100">
    <property type="component" value="Unassembled WGS sequence"/>
</dbReference>
<dbReference type="GO" id="GO:0006429">
    <property type="term" value="P:leucyl-tRNA aminoacylation"/>
    <property type="evidence" value="ECO:0007669"/>
    <property type="project" value="InterPro"/>
</dbReference>
<reference evidence="12" key="2">
    <citation type="submission" date="2015-08" db="EMBL/GenBank/DDBJ databases">
        <authorList>
            <person name="Babu N.S."/>
            <person name="Beckwith C.J."/>
            <person name="Beseler K.G."/>
            <person name="Brison A."/>
            <person name="Carone J.V."/>
            <person name="Caskin T.P."/>
            <person name="Diamond M."/>
            <person name="Durham M.E."/>
            <person name="Foxe J.M."/>
            <person name="Go M."/>
            <person name="Henderson B.A."/>
            <person name="Jones I.B."/>
            <person name="McGettigan J.A."/>
            <person name="Micheletti S.J."/>
            <person name="Nasrallah M.E."/>
            <person name="Ortiz D."/>
            <person name="Piller C.R."/>
            <person name="Privatt S.R."/>
            <person name="Schneider S.L."/>
            <person name="Sharp S."/>
            <person name="Smith T.C."/>
            <person name="Stanton J.D."/>
            <person name="Ullery H.E."/>
            <person name="Wilson R.J."/>
            <person name="Serrano M.G."/>
            <person name="Buck G."/>
            <person name="Lee V."/>
            <person name="Wang Y."/>
            <person name="Carvalho R."/>
            <person name="Voegtly L."/>
            <person name="Shi R."/>
            <person name="Duckworth R."/>
            <person name="Johnson A."/>
            <person name="Loviza R."/>
            <person name="Walstead R."/>
            <person name="Shah Z."/>
            <person name="Kiflezghi M."/>
            <person name="Wade K."/>
            <person name="Ball S.L."/>
            <person name="Bradley K.W."/>
            <person name="Asai D.J."/>
            <person name="Bowman C.A."/>
            <person name="Russell D.A."/>
            <person name="Pope W.H."/>
            <person name="Jacobs-Sera D."/>
            <person name="Hendrix R.W."/>
            <person name="Hatfull G.F."/>
        </authorList>
    </citation>
    <scope>NUCLEOTIDE SEQUENCE [LARGE SCALE GENOMIC DNA]</scope>
</reference>
<keyword evidence="14" id="KW-1185">Reference proteome</keyword>
<dbReference type="Pfam" id="PF00133">
    <property type="entry name" value="tRNA-synt_1"/>
    <property type="match status" value="2"/>
</dbReference>
<dbReference type="EMBL" id="JTAI01000009">
    <property type="protein sequence ID" value="PPS94177.1"/>
    <property type="molecule type" value="Genomic_DNA"/>
</dbReference>
<evidence type="ECO:0000256" key="7">
    <source>
        <dbReference type="ARBA" id="ARBA00023146"/>
    </source>
</evidence>
<dbReference type="InterPro" id="IPR004493">
    <property type="entry name" value="Leu-tRNA-synth_Ia_arc/euk"/>
</dbReference>
<dbReference type="InterPro" id="IPR014729">
    <property type="entry name" value="Rossmann-like_a/b/a_fold"/>
</dbReference>
<dbReference type="EMBL" id="LN877951">
    <property type="protein sequence ID" value="CUV06050.1"/>
    <property type="molecule type" value="Genomic_DNA"/>
</dbReference>
<keyword evidence="6 9" id="KW-0648">Protein biosynthesis</keyword>
<reference evidence="13 14" key="1">
    <citation type="submission" date="2014-11" db="EMBL/GenBank/DDBJ databases">
        <title>Comparative genomic analysis of Cryptosporidium hominis reveals occurrence of genetic recombination in virulent subtypes.</title>
        <authorList>
            <person name="Guo Y."/>
            <person name="Tang K."/>
            <person name="Frace M."/>
            <person name="Li N."/>
            <person name="Roellig D.M."/>
            <person name="Sammons S."/>
            <person name="Knipe K."/>
            <person name="Rowe L."/>
            <person name="Feng Y."/>
            <person name="Xiao L."/>
        </authorList>
    </citation>
    <scope>NUCLEOTIDE SEQUENCE [LARGE SCALE GENOMIC DNA]</scope>
    <source>
        <strain evidence="13">30976</strain>
    </source>
</reference>
<name>A0A0S4TEV6_CRYHO</name>
<dbReference type="SUPFAM" id="SSF52374">
    <property type="entry name" value="Nucleotidylyl transferase"/>
    <property type="match status" value="1"/>
</dbReference>
<dbReference type="VEuPathDB" id="CryptoDB:CHUDEA5_610"/>
<dbReference type="InterPro" id="IPR001412">
    <property type="entry name" value="aa-tRNA-synth_I_CS"/>
</dbReference>
<dbReference type="Gene3D" id="3.90.740.10">
    <property type="entry name" value="Valyl/Leucyl/Isoleucyl-tRNA synthetase, editing domain"/>
    <property type="match status" value="1"/>
</dbReference>
<dbReference type="SUPFAM" id="SSF47323">
    <property type="entry name" value="Anticodon-binding domain of a subclass of class I aminoacyl-tRNA synthetases"/>
    <property type="match status" value="1"/>
</dbReference>
<dbReference type="PROSITE" id="PS00178">
    <property type="entry name" value="AA_TRNA_LIGASE_I"/>
    <property type="match status" value="1"/>
</dbReference>
<evidence type="ECO:0000256" key="2">
    <source>
        <dbReference type="ARBA" id="ARBA00013164"/>
    </source>
</evidence>
<keyword evidence="7 9" id="KW-0030">Aminoacyl-tRNA synthetase</keyword>
<evidence type="ECO:0000313" key="13">
    <source>
        <dbReference type="EMBL" id="PPS94177.1"/>
    </source>
</evidence>
<evidence type="ECO:0000256" key="4">
    <source>
        <dbReference type="ARBA" id="ARBA00022741"/>
    </source>
</evidence>
<keyword evidence="4 9" id="KW-0547">Nucleotide-binding</keyword>
<evidence type="ECO:0000256" key="3">
    <source>
        <dbReference type="ARBA" id="ARBA00022598"/>
    </source>
</evidence>
<organism evidence="12">
    <name type="scientific">Cryptosporidium hominis</name>
    <dbReference type="NCBI Taxonomy" id="237895"/>
    <lineage>
        <taxon>Eukaryota</taxon>
        <taxon>Sar</taxon>
        <taxon>Alveolata</taxon>
        <taxon>Apicomplexa</taxon>
        <taxon>Conoidasida</taxon>
        <taxon>Coccidia</taxon>
        <taxon>Eucoccidiorida</taxon>
        <taxon>Eimeriorina</taxon>
        <taxon>Cryptosporidiidae</taxon>
        <taxon>Cryptosporidium</taxon>
    </lineage>
</organism>
<evidence type="ECO:0000259" key="11">
    <source>
        <dbReference type="Pfam" id="PF08264"/>
    </source>
</evidence>
<evidence type="ECO:0000256" key="6">
    <source>
        <dbReference type="ARBA" id="ARBA00022917"/>
    </source>
</evidence>
<evidence type="ECO:0000256" key="8">
    <source>
        <dbReference type="ARBA" id="ARBA00030520"/>
    </source>
</evidence>
<dbReference type="InterPro" id="IPR009080">
    <property type="entry name" value="tRNAsynth_Ia_anticodon-bd"/>
</dbReference>
<dbReference type="Proteomes" id="UP000199752">
    <property type="component" value="Chromosome 5"/>
</dbReference>
<dbReference type="PANTHER" id="PTHR45794">
    <property type="entry name" value="LEUCYL-TRNA SYNTHETASE"/>
    <property type="match status" value="1"/>
</dbReference>
<dbReference type="VEuPathDB" id="CryptoDB:GY17_00002941"/>
<dbReference type="NCBIfam" id="NF008957">
    <property type="entry name" value="PRK12300.1"/>
    <property type="match status" value="1"/>
</dbReference>
<dbReference type="AlphaFoldDB" id="A0A0S4TEV6"/>
<dbReference type="VEuPathDB" id="CryptoDB:Chro.50330"/>
<dbReference type="InterPro" id="IPR002300">
    <property type="entry name" value="aa-tRNA-synth_Ia"/>
</dbReference>
<gene>
    <name evidence="12" type="ORF">CHUDEA5_610</name>
    <name evidence="13" type="ORF">GY17_00002941</name>
</gene>
<dbReference type="Gene3D" id="1.10.730.10">
    <property type="entry name" value="Isoleucyl-tRNA Synthetase, Domain 1"/>
    <property type="match status" value="1"/>
</dbReference>
<comment type="similarity">
    <text evidence="1 9">Belongs to the class-I aminoacyl-tRNA synthetase family.</text>
</comment>
<evidence type="ECO:0000256" key="9">
    <source>
        <dbReference type="RuleBase" id="RU363035"/>
    </source>
</evidence>
<dbReference type="FunFam" id="3.90.740.10:FF:000001">
    <property type="entry name" value="Leucine--tRNA ligase, cytoplasmic"/>
    <property type="match status" value="1"/>
</dbReference>
<protein>
    <recommendedName>
        <fullName evidence="2">leucine--tRNA ligase</fullName>
        <ecNumber evidence="2">6.1.1.4</ecNumber>
    </recommendedName>
    <alternativeName>
        <fullName evidence="8">Leucyl-tRNA synthetase</fullName>
    </alternativeName>
</protein>
<feature type="domain" description="Methionyl/Valyl/Leucyl/Isoleucyl-tRNA synthetase anticodon-binding" evidence="11">
    <location>
        <begin position="853"/>
        <end position="984"/>
    </location>
</feature>
<proteinExistence type="inferred from homology"/>
<keyword evidence="3 9" id="KW-0436">Ligase</keyword>
<dbReference type="VEuPathDB" id="CryptoDB:ChTU502y2012_385g0295"/>
<evidence type="ECO:0000313" key="12">
    <source>
        <dbReference type="EMBL" id="CUV06050.1"/>
    </source>
</evidence>
<dbReference type="GO" id="GO:0005524">
    <property type="term" value="F:ATP binding"/>
    <property type="evidence" value="ECO:0007669"/>
    <property type="project" value="UniProtKB-KW"/>
</dbReference>
<dbReference type="VEuPathDB" id="CryptoDB:Chro.50331"/>
<dbReference type="EC" id="6.1.1.4" evidence="2"/>
<dbReference type="InterPro" id="IPR009008">
    <property type="entry name" value="Val/Leu/Ile-tRNA-synth_edit"/>
</dbReference>
<feature type="domain" description="Aminoacyl-tRNA synthetase class Ia" evidence="10">
    <location>
        <begin position="142"/>
        <end position="793"/>
    </location>
</feature>
<dbReference type="OrthoDB" id="10249672at2759"/>
<dbReference type="PANTHER" id="PTHR45794:SF1">
    <property type="entry name" value="LEUCINE--TRNA LIGASE, CYTOPLASMIC"/>
    <property type="match status" value="1"/>
</dbReference>
<evidence type="ECO:0000313" key="14">
    <source>
        <dbReference type="Proteomes" id="UP001429100"/>
    </source>
</evidence>
<evidence type="ECO:0000256" key="5">
    <source>
        <dbReference type="ARBA" id="ARBA00022840"/>
    </source>
</evidence>
<dbReference type="InterPro" id="IPR013155">
    <property type="entry name" value="M/V/L/I-tRNA-synth_anticd-bd"/>
</dbReference>
<dbReference type="GO" id="GO:0002161">
    <property type="term" value="F:aminoacyl-tRNA deacylase activity"/>
    <property type="evidence" value="ECO:0007669"/>
    <property type="project" value="InterPro"/>
</dbReference>
<dbReference type="Gene3D" id="3.40.50.620">
    <property type="entry name" value="HUPs"/>
    <property type="match status" value="1"/>
</dbReference>
<evidence type="ECO:0000256" key="1">
    <source>
        <dbReference type="ARBA" id="ARBA00005594"/>
    </source>
</evidence>
<dbReference type="Pfam" id="PF08264">
    <property type="entry name" value="Anticodon_1"/>
    <property type="match status" value="1"/>
</dbReference>
<evidence type="ECO:0000259" key="10">
    <source>
        <dbReference type="Pfam" id="PF00133"/>
    </source>
</evidence>
<keyword evidence="5 9" id="KW-0067">ATP-binding</keyword>